<organism evidence="1 2">
    <name type="scientific">Melastoma candidum</name>
    <dbReference type="NCBI Taxonomy" id="119954"/>
    <lineage>
        <taxon>Eukaryota</taxon>
        <taxon>Viridiplantae</taxon>
        <taxon>Streptophyta</taxon>
        <taxon>Embryophyta</taxon>
        <taxon>Tracheophyta</taxon>
        <taxon>Spermatophyta</taxon>
        <taxon>Magnoliopsida</taxon>
        <taxon>eudicotyledons</taxon>
        <taxon>Gunneridae</taxon>
        <taxon>Pentapetalae</taxon>
        <taxon>rosids</taxon>
        <taxon>malvids</taxon>
        <taxon>Myrtales</taxon>
        <taxon>Melastomataceae</taxon>
        <taxon>Melastomatoideae</taxon>
        <taxon>Melastomateae</taxon>
        <taxon>Melastoma</taxon>
    </lineage>
</organism>
<dbReference type="EMBL" id="CM042886">
    <property type="protein sequence ID" value="KAI4342863.1"/>
    <property type="molecule type" value="Genomic_DNA"/>
</dbReference>
<proteinExistence type="predicted"/>
<reference evidence="2" key="1">
    <citation type="journal article" date="2023" name="Front. Plant Sci.">
        <title>Chromosomal-level genome assembly of Melastoma candidum provides insights into trichome evolution.</title>
        <authorList>
            <person name="Zhong Y."/>
            <person name="Wu W."/>
            <person name="Sun C."/>
            <person name="Zou P."/>
            <person name="Liu Y."/>
            <person name="Dai S."/>
            <person name="Zhou R."/>
        </authorList>
    </citation>
    <scope>NUCLEOTIDE SEQUENCE [LARGE SCALE GENOMIC DNA]</scope>
</reference>
<evidence type="ECO:0000313" key="2">
    <source>
        <dbReference type="Proteomes" id="UP001057402"/>
    </source>
</evidence>
<name>A0ACB9P282_9MYRT</name>
<evidence type="ECO:0000313" key="1">
    <source>
        <dbReference type="EMBL" id="KAI4342863.1"/>
    </source>
</evidence>
<gene>
    <name evidence="1" type="ORF">MLD38_027430</name>
</gene>
<sequence>MAEHKRKRSDLGMQPEEVRARASALREEMEGLLRYFREVMAEDLGLGSCGGATSQKGAIACFMEESDLPLSRLGEVIHARLKEGDWKGKGDLTVAAVKGVVVAVGQRVAYGIPNPDADVLEDESPSCLWCWETREMKLLPKSAHRLFKIRRTCRKRIHERISAVSAMLQLLQRSENDPDYRSGLVKAFEKLEKVLNEADIRILIDGLLQNNQMASTAGTYGKQDEKAMIRQLEKNKRQAEKEKRKIDREHQKEKSKAEKDLKRLQEEAEKEKRRREKEDIELKKQLKRQQEEAEKDQRKRRRDEAVLKRQLAVQKQASMMERFLRRSKTDSLNDNEKFSPNLSLPSYNTSPSIAEAVTQSMDSTLSLNQELSVAGIRKCHLSAWRHKGDSVRTTKDQHWGMRQKPKVQLYKELKLTTTKEIVHDDELNIERIVDGWTDSTSLCHGGDETCPKTRKHVQGKQLLQFDKSHRPAFYGAWPKKSHVVGPRHPFRMDPDLDYDVDSDEEWEEDDPGENLSDYNEDDEETLEDCSKVDEEESEDGFFVPDGYLSEDEGAQVDKLDLDMPAEHASSSSQHVDNRALLEVFHQQKHLRRLTEHALKKNKPFVVLNLMHEKSSLPATDELSATEKLEQICLQALRVCPFPGAALPEPVINEMLDEDQRVKSKSCSSPAATAAAISDEELPTIVAVIQSSPQGINKVVDTLQQKLPAIPKTLLRNKVREISDYVDNRWQVKREILEKLGLPLLPISPERTRRSTGIASFFSKRCLPPPACRSGNTV</sequence>
<accession>A0ACB9P282</accession>
<protein>
    <submittedName>
        <fullName evidence="1">Uncharacterized protein</fullName>
    </submittedName>
</protein>
<comment type="caution">
    <text evidence="1">The sequence shown here is derived from an EMBL/GenBank/DDBJ whole genome shotgun (WGS) entry which is preliminary data.</text>
</comment>
<dbReference type="Proteomes" id="UP001057402">
    <property type="component" value="Chromosome 7"/>
</dbReference>
<keyword evidence="2" id="KW-1185">Reference proteome</keyword>